<keyword evidence="3" id="KW-1185">Reference proteome</keyword>
<evidence type="ECO:0000313" key="2">
    <source>
        <dbReference type="EMBL" id="EMC94419.1"/>
    </source>
</evidence>
<evidence type="ECO:0000313" key="3">
    <source>
        <dbReference type="Proteomes" id="UP000011761"/>
    </source>
</evidence>
<gene>
    <name evidence="2" type="ORF">BAUCODRAFT_547699</name>
</gene>
<sequence length="96" mass="11016">MNGPVACRLTTRRTDPPISLRLARWSIRMHTSLGNLASPECNQHPSSRARTSTMRARKLSKDFRWKWSLTFPILEDGRPITRCKPPVRCGSRVIQT</sequence>
<dbReference type="EMBL" id="KB445558">
    <property type="protein sequence ID" value="EMC94419.1"/>
    <property type="molecule type" value="Genomic_DNA"/>
</dbReference>
<dbReference type="HOGENOM" id="CLU_2359389_0_0_1"/>
<name>M2N5V4_BAUPA</name>
<evidence type="ECO:0000256" key="1">
    <source>
        <dbReference type="SAM" id="MobiDB-lite"/>
    </source>
</evidence>
<dbReference type="AlphaFoldDB" id="M2N5V4"/>
<feature type="compositionally biased region" description="Polar residues" evidence="1">
    <location>
        <begin position="36"/>
        <end position="45"/>
    </location>
</feature>
<reference evidence="2 3" key="1">
    <citation type="journal article" date="2012" name="PLoS Pathog.">
        <title>Diverse lifestyles and strategies of plant pathogenesis encoded in the genomes of eighteen Dothideomycetes fungi.</title>
        <authorList>
            <person name="Ohm R.A."/>
            <person name="Feau N."/>
            <person name="Henrissat B."/>
            <person name="Schoch C.L."/>
            <person name="Horwitz B.A."/>
            <person name="Barry K.W."/>
            <person name="Condon B.J."/>
            <person name="Copeland A.C."/>
            <person name="Dhillon B."/>
            <person name="Glaser F."/>
            <person name="Hesse C.N."/>
            <person name="Kosti I."/>
            <person name="LaButti K."/>
            <person name="Lindquist E.A."/>
            <person name="Lucas S."/>
            <person name="Salamov A.A."/>
            <person name="Bradshaw R.E."/>
            <person name="Ciuffetti L."/>
            <person name="Hamelin R.C."/>
            <person name="Kema G.H.J."/>
            <person name="Lawrence C."/>
            <person name="Scott J.A."/>
            <person name="Spatafora J.W."/>
            <person name="Turgeon B.G."/>
            <person name="de Wit P.J.G.M."/>
            <person name="Zhong S."/>
            <person name="Goodwin S.B."/>
            <person name="Grigoriev I.V."/>
        </authorList>
    </citation>
    <scope>NUCLEOTIDE SEQUENCE [LARGE SCALE GENOMIC DNA]</scope>
    <source>
        <strain evidence="2 3">UAMH 10762</strain>
    </source>
</reference>
<dbReference type="Proteomes" id="UP000011761">
    <property type="component" value="Unassembled WGS sequence"/>
</dbReference>
<proteinExistence type="predicted"/>
<organism evidence="2 3">
    <name type="scientific">Baudoinia panamericana (strain UAMH 10762)</name>
    <name type="common">Angels' share fungus</name>
    <name type="synonym">Baudoinia compniacensis (strain UAMH 10762)</name>
    <dbReference type="NCBI Taxonomy" id="717646"/>
    <lineage>
        <taxon>Eukaryota</taxon>
        <taxon>Fungi</taxon>
        <taxon>Dikarya</taxon>
        <taxon>Ascomycota</taxon>
        <taxon>Pezizomycotina</taxon>
        <taxon>Dothideomycetes</taxon>
        <taxon>Dothideomycetidae</taxon>
        <taxon>Mycosphaerellales</taxon>
        <taxon>Teratosphaeriaceae</taxon>
        <taxon>Baudoinia</taxon>
    </lineage>
</organism>
<protein>
    <submittedName>
        <fullName evidence="2">Uncharacterized protein</fullName>
    </submittedName>
</protein>
<dbReference type="GeneID" id="19115374"/>
<feature type="region of interest" description="Disordered" evidence="1">
    <location>
        <begin position="36"/>
        <end position="55"/>
    </location>
</feature>
<dbReference type="KEGG" id="bcom:BAUCODRAFT_547699"/>
<accession>M2N5V4</accession>
<dbReference type="RefSeq" id="XP_007678297.1">
    <property type="nucleotide sequence ID" value="XM_007680107.1"/>
</dbReference>